<dbReference type="InterPro" id="IPR051258">
    <property type="entry name" value="Diverse_Substrate_Transporter"/>
</dbReference>
<protein>
    <submittedName>
        <fullName evidence="6">EamA-like transporter family protein</fullName>
    </submittedName>
</protein>
<dbReference type="RefSeq" id="WP_065241080.1">
    <property type="nucleotide sequence ID" value="NZ_CP142770.1"/>
</dbReference>
<gene>
    <name evidence="6" type="ORF">A8U91_02324</name>
</gene>
<accession>A0A1B8P6P4</accession>
<evidence type="ECO:0000256" key="2">
    <source>
        <dbReference type="ARBA" id="ARBA00022475"/>
    </source>
</evidence>
<evidence type="ECO:0000256" key="1">
    <source>
        <dbReference type="ARBA" id="ARBA00004651"/>
    </source>
</evidence>
<keyword evidence="2" id="KW-1003">Cell membrane</keyword>
<evidence type="ECO:0000256" key="3">
    <source>
        <dbReference type="ARBA" id="ARBA00022692"/>
    </source>
</evidence>
<evidence type="ECO:0000256" key="5">
    <source>
        <dbReference type="ARBA" id="ARBA00023136"/>
    </source>
</evidence>
<comment type="subcellular location">
    <subcellularLocation>
        <location evidence="1">Cell membrane</location>
        <topology evidence="1">Multi-pass membrane protein</topology>
    </subcellularLocation>
</comment>
<evidence type="ECO:0000313" key="7">
    <source>
        <dbReference type="Proteomes" id="UP000092504"/>
    </source>
</evidence>
<dbReference type="Proteomes" id="UP000092504">
    <property type="component" value="Unassembled WGS sequence"/>
</dbReference>
<proteinExistence type="predicted"/>
<dbReference type="AlphaFoldDB" id="A0A1B8P6P4"/>
<evidence type="ECO:0000313" key="6">
    <source>
        <dbReference type="EMBL" id="OBX37945.1"/>
    </source>
</evidence>
<comment type="caution">
    <text evidence="6">The sequence shown here is derived from an EMBL/GenBank/DDBJ whole genome shotgun (WGS) entry which is preliminary data.</text>
</comment>
<dbReference type="InterPro" id="IPR037185">
    <property type="entry name" value="EmrE-like"/>
</dbReference>
<keyword evidence="3" id="KW-0812">Transmembrane</keyword>
<dbReference type="SUPFAM" id="SSF103481">
    <property type="entry name" value="Multidrug resistance efflux transporter EmrE"/>
    <property type="match status" value="1"/>
</dbReference>
<evidence type="ECO:0000256" key="4">
    <source>
        <dbReference type="ARBA" id="ARBA00022989"/>
    </source>
</evidence>
<dbReference type="EMBL" id="MAJD01000001">
    <property type="protein sequence ID" value="OBX37945.1"/>
    <property type="molecule type" value="Genomic_DNA"/>
</dbReference>
<name>A0A1B8P6P4_HALEL</name>
<dbReference type="GO" id="GO:0005886">
    <property type="term" value="C:plasma membrane"/>
    <property type="evidence" value="ECO:0007669"/>
    <property type="project" value="UniProtKB-SubCell"/>
</dbReference>
<sequence>MANVPTGHKADVVKALGCLLLVGTLLALSLSVAKFADAADLPRLSFLMVAMAGASLAQLLLSLPKRAHWRLDRRVLEYALVSGILLALPNALGFLAVRHVGAGFVSLSFAFPILVTWLLAVLLRMESLRWDRLGGVLLGLAGGVVLALSKASAGGGHLGWSLLILLLPLTLALGNIYRTWRWPDGVPLAFLTALVLAGAALGLLPVAFGTETGRVGELFASPAAVGLLLVEIGIFTVLYLFFFILQRLAGPVYLSQIGTVAAVMGTAIAVLFLGESAPPNLAIAGGLVIAGTLVFQRAAWRAAQASSPSTVSRAKES</sequence>
<dbReference type="PANTHER" id="PTHR42920">
    <property type="entry name" value="OS03G0707200 PROTEIN-RELATED"/>
    <property type="match status" value="1"/>
</dbReference>
<dbReference type="PANTHER" id="PTHR42920:SF5">
    <property type="entry name" value="EAMA DOMAIN-CONTAINING PROTEIN"/>
    <property type="match status" value="1"/>
</dbReference>
<dbReference type="PATRIC" id="fig|2746.7.peg.2384"/>
<keyword evidence="4" id="KW-1133">Transmembrane helix</keyword>
<organism evidence="6 7">
    <name type="scientific">Halomonas elongata</name>
    <dbReference type="NCBI Taxonomy" id="2746"/>
    <lineage>
        <taxon>Bacteria</taxon>
        <taxon>Pseudomonadati</taxon>
        <taxon>Pseudomonadota</taxon>
        <taxon>Gammaproteobacteria</taxon>
        <taxon>Oceanospirillales</taxon>
        <taxon>Halomonadaceae</taxon>
        <taxon>Halomonas</taxon>
    </lineage>
</organism>
<reference evidence="6 7" key="1">
    <citation type="submission" date="2016-06" db="EMBL/GenBank/DDBJ databases">
        <title>Genome sequence of halotolerant plant growth promoting strain of Halomonas elongata HEK1 isolated from salterns of Rann of Kutch, Gujarat, India.</title>
        <authorList>
            <person name="Gaba S."/>
            <person name="Singh R.N."/>
            <person name="Abrol S."/>
            <person name="Kaushik R."/>
            <person name="Saxena A.K."/>
        </authorList>
    </citation>
    <scope>NUCLEOTIDE SEQUENCE [LARGE SCALE GENOMIC DNA]</scope>
    <source>
        <strain evidence="6 7">HEK1</strain>
    </source>
</reference>
<keyword evidence="5" id="KW-0472">Membrane</keyword>